<protein>
    <recommendedName>
        <fullName evidence="4">Transposase IS30-like HTH domain-containing protein</fullName>
    </recommendedName>
</protein>
<sequence>MERRHFKTSEMLRAVGMMKDGQSQARIARVLNTSRSVINRLWQDRFLVLHTKRQWTITAWHVISVIQYTWSCYYQPFGKTIGHQV</sequence>
<comment type="caution">
    <text evidence="2">The sequence shown here is derived from an EMBL/GenBank/DDBJ whole genome shotgun (WGS) entry which is preliminary data.</text>
</comment>
<comment type="subcellular location">
    <subcellularLocation>
        <location evidence="1">Nucleus</location>
    </subcellularLocation>
</comment>
<dbReference type="InterPro" id="IPR009057">
    <property type="entry name" value="Homeodomain-like_sf"/>
</dbReference>
<evidence type="ECO:0000313" key="2">
    <source>
        <dbReference type="EMBL" id="KAJ4444858.1"/>
    </source>
</evidence>
<organism evidence="2 3">
    <name type="scientific">Periplaneta americana</name>
    <name type="common">American cockroach</name>
    <name type="synonym">Blatta americana</name>
    <dbReference type="NCBI Taxonomy" id="6978"/>
    <lineage>
        <taxon>Eukaryota</taxon>
        <taxon>Metazoa</taxon>
        <taxon>Ecdysozoa</taxon>
        <taxon>Arthropoda</taxon>
        <taxon>Hexapoda</taxon>
        <taxon>Insecta</taxon>
        <taxon>Pterygota</taxon>
        <taxon>Neoptera</taxon>
        <taxon>Polyneoptera</taxon>
        <taxon>Dictyoptera</taxon>
        <taxon>Blattodea</taxon>
        <taxon>Blattoidea</taxon>
        <taxon>Blattidae</taxon>
        <taxon>Blattinae</taxon>
        <taxon>Periplaneta</taxon>
    </lineage>
</organism>
<evidence type="ECO:0008006" key="4">
    <source>
        <dbReference type="Google" id="ProtNLM"/>
    </source>
</evidence>
<evidence type="ECO:0000256" key="1">
    <source>
        <dbReference type="ARBA" id="ARBA00004123"/>
    </source>
</evidence>
<dbReference type="EMBL" id="JAJSOF020000011">
    <property type="protein sequence ID" value="KAJ4444858.1"/>
    <property type="molecule type" value="Genomic_DNA"/>
</dbReference>
<gene>
    <name evidence="2" type="ORF">ANN_06655</name>
</gene>
<reference evidence="2 3" key="1">
    <citation type="journal article" date="2022" name="Allergy">
        <title>Genome assembly and annotation of Periplaneta americana reveal a comprehensive cockroach allergen profile.</title>
        <authorList>
            <person name="Wang L."/>
            <person name="Xiong Q."/>
            <person name="Saelim N."/>
            <person name="Wang L."/>
            <person name="Nong W."/>
            <person name="Wan A.T."/>
            <person name="Shi M."/>
            <person name="Liu X."/>
            <person name="Cao Q."/>
            <person name="Hui J.H.L."/>
            <person name="Sookrung N."/>
            <person name="Leung T.F."/>
            <person name="Tungtrongchitr A."/>
            <person name="Tsui S.K.W."/>
        </authorList>
    </citation>
    <scope>NUCLEOTIDE SEQUENCE [LARGE SCALE GENOMIC DNA]</scope>
    <source>
        <strain evidence="2">PWHHKU_190912</strain>
    </source>
</reference>
<keyword evidence="3" id="KW-1185">Reference proteome</keyword>
<proteinExistence type="predicted"/>
<dbReference type="SUPFAM" id="SSF46689">
    <property type="entry name" value="Homeodomain-like"/>
    <property type="match status" value="1"/>
</dbReference>
<dbReference type="Proteomes" id="UP001148838">
    <property type="component" value="Unassembled WGS sequence"/>
</dbReference>
<name>A0ABQ8TFY9_PERAM</name>
<evidence type="ECO:0000313" key="3">
    <source>
        <dbReference type="Proteomes" id="UP001148838"/>
    </source>
</evidence>
<accession>A0ABQ8TFY9</accession>